<gene>
    <name evidence="2" type="ORF">LVY72_02900</name>
</gene>
<proteinExistence type="predicted"/>
<evidence type="ECO:0000313" key="3">
    <source>
        <dbReference type="Proteomes" id="UP001165368"/>
    </source>
</evidence>
<evidence type="ECO:0000259" key="1">
    <source>
        <dbReference type="Pfam" id="PF10593"/>
    </source>
</evidence>
<name>A0ABS9L2I5_9MICC</name>
<accession>A0ABS9L2I5</accession>
<dbReference type="RefSeq" id="WP_237817941.1">
    <property type="nucleotide sequence ID" value="NZ_JAKLTQ010000001.1"/>
</dbReference>
<keyword evidence="3" id="KW-1185">Reference proteome</keyword>
<dbReference type="EMBL" id="JAKLTQ010000001">
    <property type="protein sequence ID" value="MCG2620859.1"/>
    <property type="molecule type" value="Genomic_DNA"/>
</dbReference>
<comment type="caution">
    <text evidence="2">The sequence shown here is derived from an EMBL/GenBank/DDBJ whole genome shotgun (WGS) entry which is preliminary data.</text>
</comment>
<evidence type="ECO:0000313" key="2">
    <source>
        <dbReference type="EMBL" id="MCG2620859.1"/>
    </source>
</evidence>
<reference evidence="2" key="1">
    <citation type="submission" date="2022-01" db="EMBL/GenBank/DDBJ databases">
        <authorList>
            <person name="Jo J.-H."/>
            <person name="Im W.-T."/>
        </authorList>
    </citation>
    <scope>NUCLEOTIDE SEQUENCE</scope>
    <source>
        <strain evidence="2">I2-34</strain>
    </source>
</reference>
<dbReference type="InterPro" id="IPR018310">
    <property type="entry name" value="Put_endonuclease_Z1-dom"/>
</dbReference>
<sequence>MAPETVQILQQALASLKNNPPRALLKRTNSLLNDDDLPLLDESALVSALLVSNPNDPVRIAFHELLAHWDHIDELTLRDGTAAATAQTDERRRDVLAALGLQEHEDVIAQLFPVYHVKPTLIEAGEWQPWDTTARGRFYWNSYESTLRRKGFAPEAVESIDSATRLIVERLADPTRKEPYQSKGLVVGHVQSGKTANFTGLIAKAVDAGYKLIIVLTGTIEMLRSQTQKRIDMELVGQENLLGGVAKKVRALELQALSDVNADTAKENIRRLTESIDYISTADEDWLANRFVSFGGYPEDRGAPRIVRLTGYNDDYKALRKGLEALDFRTDGLPKPSEPLWQAENLAQAGVRLAIVKKNTSSLEKLRNDLQLIKADLNEIPALIIDDEADQASINTTNPRKKPTKEKQERTKINEHIAGILKAMPRCQYVAYTATPFANVFVDPNDSQDIFPKDFIIALEPSPDYMGARAYHDLDPIPDEPDRRTSNKLAYYRPVDMSDGEVPDASLTEALDAFVLAGALKLYRRQTLGDESLFRHHTMLIHESHLTGAHLLTLESVKSAWKGNAYRSPAAMSRLRNLWNSDFSLTSKARQEPGFPSPASFEELSSCIADAVQLIEAGRSPVVLVNGSKESEYQQADINFGRRAVWKILVGGAKLSRGFTVEGLTVSLYTRVATAADTLMQMGRWFGYRRGYRDLVRLYIGTSISKGRRDVDLYDAFESIARDEEDFRQELRQYSELNEDGEPAVKPIDVPPLVAQRLPWLKPTATNKMYNSCITEKGVGGKLQDYALHPVRSDGSVNAHHFKTVVPVLRKLSAEHGAFKTDGTGVFRARYGIVPAKDVLAMITAFKFADDDTYAPEKSFVRSLIETDKLVDFVVLAPFLKDTATNALRSIVGFDGESSFRVQIVKRKRRDEDGVWARPGFTGSSPRQRSVVEQIAGIPNPTTFDSMANTLHQQGNGRRGALFFTFAADTAEGLLAPDMDDPVHPRDLATIFSMALPYRAAPDGIIRHTVLRTDQPWTPFVDKA</sequence>
<dbReference type="Pfam" id="PF10593">
    <property type="entry name" value="Z1"/>
    <property type="match status" value="1"/>
</dbReference>
<feature type="domain" description="Putative endonuclease Z1" evidence="1">
    <location>
        <begin position="506"/>
        <end position="743"/>
    </location>
</feature>
<organism evidence="2 3">
    <name type="scientific">Arthrobacter hankyongi</name>
    <dbReference type="NCBI Taxonomy" id="2904801"/>
    <lineage>
        <taxon>Bacteria</taxon>
        <taxon>Bacillati</taxon>
        <taxon>Actinomycetota</taxon>
        <taxon>Actinomycetes</taxon>
        <taxon>Micrococcales</taxon>
        <taxon>Micrococcaceae</taxon>
        <taxon>Arthrobacter</taxon>
    </lineage>
</organism>
<protein>
    <submittedName>
        <fullName evidence="2">Z1 domain-containing protein</fullName>
    </submittedName>
</protein>
<dbReference type="Proteomes" id="UP001165368">
    <property type="component" value="Unassembled WGS sequence"/>
</dbReference>